<accession>A0ABD0L871</accession>
<name>A0ABD0L871_9CAEN</name>
<organism evidence="1 2">
    <name type="scientific">Batillaria attramentaria</name>
    <dbReference type="NCBI Taxonomy" id="370345"/>
    <lineage>
        <taxon>Eukaryota</taxon>
        <taxon>Metazoa</taxon>
        <taxon>Spiralia</taxon>
        <taxon>Lophotrochozoa</taxon>
        <taxon>Mollusca</taxon>
        <taxon>Gastropoda</taxon>
        <taxon>Caenogastropoda</taxon>
        <taxon>Sorbeoconcha</taxon>
        <taxon>Cerithioidea</taxon>
        <taxon>Batillariidae</taxon>
        <taxon>Batillaria</taxon>
    </lineage>
</organism>
<evidence type="ECO:0000313" key="2">
    <source>
        <dbReference type="Proteomes" id="UP001519460"/>
    </source>
</evidence>
<gene>
    <name evidence="1" type="ORF">BaRGS_00013395</name>
</gene>
<reference evidence="1 2" key="1">
    <citation type="journal article" date="2023" name="Sci. Data">
        <title>Genome assembly of the Korean intertidal mud-creeper Batillaria attramentaria.</title>
        <authorList>
            <person name="Patra A.K."/>
            <person name="Ho P.T."/>
            <person name="Jun S."/>
            <person name="Lee S.J."/>
            <person name="Kim Y."/>
            <person name="Won Y.J."/>
        </authorList>
    </citation>
    <scope>NUCLEOTIDE SEQUENCE [LARGE SCALE GENOMIC DNA]</scope>
    <source>
        <strain evidence="1">Wonlab-2016</strain>
    </source>
</reference>
<dbReference type="AlphaFoldDB" id="A0ABD0L871"/>
<protein>
    <submittedName>
        <fullName evidence="1">Uncharacterized protein</fullName>
    </submittedName>
</protein>
<dbReference type="EMBL" id="JACVVK020000075">
    <property type="protein sequence ID" value="KAK7495456.1"/>
    <property type="molecule type" value="Genomic_DNA"/>
</dbReference>
<comment type="caution">
    <text evidence="1">The sequence shown here is derived from an EMBL/GenBank/DDBJ whole genome shotgun (WGS) entry which is preliminary data.</text>
</comment>
<proteinExistence type="predicted"/>
<sequence>MPASIHVRELQMVGLLFPLTPSSETHSSYLTPPQLDTVPARPMQARITLNVTKNLSVLIGVPVGEEGEGVFTDTSEIEREWR</sequence>
<evidence type="ECO:0000313" key="1">
    <source>
        <dbReference type="EMBL" id="KAK7495456.1"/>
    </source>
</evidence>
<dbReference type="Proteomes" id="UP001519460">
    <property type="component" value="Unassembled WGS sequence"/>
</dbReference>
<keyword evidence="2" id="KW-1185">Reference proteome</keyword>